<sequence length="915" mass="101886">MSSIIGPSIRRRSSSGPHSHSHSSSDESSVWSPPDTPTPIRHIPFNGKPRLQAGRAPSSSLRSASSGSSPGYSDLPVIKKRVSSSSFKTYRAGSGSGEDTEIDSTDEEVEEDALSDVESNLNAPHSETAGTSTGMENEGDEVDRSLYETKHVPSSPGAFWMDSPGTNDRKGKKRARDFEEYMQDGDDEMETEGILSVKQRGKRPMKTCKQVLTYPKEKSSAIGPNHSIVGNICNKMDGLRAASTIMAMNVDVPLLDPSTAYPREKHPDLLAFEKASPQAGAGVDLTHVQSQKLRHKRLLRKRGEPKRHFQQLTASDDPLVNLPAFRDWENSKIKFGSSPTTSAMDISDAEEVDQEMRSLTDIETTPTAGGQSSDIDMKSVSSLTPSIRSLQATPRKHRQSDGSHLGSVDIALKKFLTKRSRPRHAFAERASGQSTSQLHRSSPSSLLPARKYMTRSHKPISITHTARNRPDFPQIGPCILGQTFISVLRATLSARRSRRFKILAYNVRTADGDWKRLTGAWWGCEQVRKSADKWWLAIRGPDEVEVEALLEATSPNEDETMLSPSSSPKMLVPATKRVVDDISEEAIFGSEVEERWARRNELRQQELAPYVLSQRLQLQARRAENRRARAEAIRHRLAEIAEHRRVEEVQRRENLRQAEQERRRAEEARLEQEQQDRIRAAAILSPTPIETPEARDIASVPASPARSESSVVTVISEPPEYEFPFHSIASARSMPRIRRMIIRPDVLPDYAPDRWNNRSPPPPPPYNARTDCQTLIAPVFIEDDEDDDDHIDTRSDGEDDGEEALISPMIASRVPTGSRRRIASPEPRVIGSFPSRALFQPTPIPARSRLIDPIRSFENALELEEGIEEETDDVEGHLDGDAEEGQEEAEDVGPTGRVAGVFQRVFGLVWGGSRR</sequence>
<feature type="compositionally biased region" description="Low complexity" evidence="2">
    <location>
        <begin position="1"/>
        <end position="18"/>
    </location>
</feature>
<evidence type="ECO:0000256" key="1">
    <source>
        <dbReference type="SAM" id="Coils"/>
    </source>
</evidence>
<evidence type="ECO:0000313" key="4">
    <source>
        <dbReference type="EMBL" id="WWC63534.1"/>
    </source>
</evidence>
<keyword evidence="1" id="KW-0175">Coiled coil</keyword>
<dbReference type="VEuPathDB" id="FungiDB:I303_06155"/>
<feature type="compositionally biased region" description="Polar residues" evidence="2">
    <location>
        <begin position="431"/>
        <end position="445"/>
    </location>
</feature>
<feature type="compositionally biased region" description="Polar residues" evidence="2">
    <location>
        <begin position="117"/>
        <end position="135"/>
    </location>
</feature>
<dbReference type="AlphaFoldDB" id="A0A1A6A1E1"/>
<dbReference type="OrthoDB" id="2564824at2759"/>
<keyword evidence="5" id="KW-1185">Reference proteome</keyword>
<evidence type="ECO:0000313" key="5">
    <source>
        <dbReference type="Proteomes" id="UP000078595"/>
    </source>
</evidence>
<gene>
    <name evidence="3" type="ORF">I303_06155</name>
    <name evidence="4" type="ORF">I303_106137</name>
</gene>
<feature type="region of interest" description="Disordered" evidence="2">
    <location>
        <begin position="421"/>
        <end position="447"/>
    </location>
</feature>
<feature type="region of interest" description="Disordered" evidence="2">
    <location>
        <begin position="151"/>
        <end position="173"/>
    </location>
</feature>
<reference evidence="3" key="1">
    <citation type="submission" date="2013-07" db="EMBL/GenBank/DDBJ databases">
        <title>The Genome Sequence of Cryptococcus dejecticola CBS10117.</title>
        <authorList>
            <consortium name="The Broad Institute Genome Sequencing Platform"/>
            <person name="Cuomo C."/>
            <person name="Litvintseva A."/>
            <person name="Chen Y."/>
            <person name="Heitman J."/>
            <person name="Sun S."/>
            <person name="Springer D."/>
            <person name="Dromer F."/>
            <person name="Young S.K."/>
            <person name="Zeng Q."/>
            <person name="Gargeya S."/>
            <person name="Fitzgerald M."/>
            <person name="Abouelleil A."/>
            <person name="Alvarado L."/>
            <person name="Berlin A.M."/>
            <person name="Chapman S.B."/>
            <person name="Dewar J."/>
            <person name="Goldberg J."/>
            <person name="Griggs A."/>
            <person name="Gujja S."/>
            <person name="Hansen M."/>
            <person name="Howarth C."/>
            <person name="Imamovic A."/>
            <person name="Larimer J."/>
            <person name="McCowan C."/>
            <person name="Murphy C."/>
            <person name="Pearson M."/>
            <person name="Priest M."/>
            <person name="Roberts A."/>
            <person name="Saif S."/>
            <person name="Shea T."/>
            <person name="Sykes S."/>
            <person name="Wortman J."/>
            <person name="Nusbaum C."/>
            <person name="Birren B."/>
        </authorList>
    </citation>
    <scope>NUCLEOTIDE SEQUENCE [LARGE SCALE GENOMIC DNA]</scope>
    <source>
        <strain evidence="3">CBS 10117</strain>
    </source>
</reference>
<dbReference type="GeneID" id="28969854"/>
<name>A0A1A6A1E1_9TREE</name>
<feature type="compositionally biased region" description="Acidic residues" evidence="2">
    <location>
        <begin position="881"/>
        <end position="891"/>
    </location>
</feature>
<evidence type="ECO:0000313" key="3">
    <source>
        <dbReference type="EMBL" id="OBR83872.1"/>
    </source>
</evidence>
<dbReference type="Proteomes" id="UP000078595">
    <property type="component" value="Chromosome 7"/>
</dbReference>
<reference evidence="4" key="3">
    <citation type="submission" date="2024-02" db="EMBL/GenBank/DDBJ databases">
        <title>Comparative genomics of Cryptococcus and Kwoniella reveals pathogenesis evolution and contrasting modes of karyotype evolution via chromosome fusion or intercentromeric recombination.</title>
        <authorList>
            <person name="Coelho M.A."/>
            <person name="David-Palma M."/>
            <person name="Shea T."/>
            <person name="Bowers K."/>
            <person name="McGinley-Smith S."/>
            <person name="Mohammad A.W."/>
            <person name="Gnirke A."/>
            <person name="Yurkov A.M."/>
            <person name="Nowrousian M."/>
            <person name="Sun S."/>
            <person name="Cuomo C.A."/>
            <person name="Heitman J."/>
        </authorList>
    </citation>
    <scope>NUCLEOTIDE SEQUENCE</scope>
    <source>
        <strain evidence="4">CBS 10117</strain>
    </source>
</reference>
<reference evidence="4" key="2">
    <citation type="submission" date="2013-07" db="EMBL/GenBank/DDBJ databases">
        <authorList>
            <consortium name="The Broad Institute Genome Sequencing Platform"/>
            <person name="Cuomo C."/>
            <person name="Litvintseva A."/>
            <person name="Chen Y."/>
            <person name="Heitman J."/>
            <person name="Sun S."/>
            <person name="Springer D."/>
            <person name="Dromer F."/>
            <person name="Young S.K."/>
            <person name="Zeng Q."/>
            <person name="Gargeya S."/>
            <person name="Fitzgerald M."/>
            <person name="Abouelleil A."/>
            <person name="Alvarado L."/>
            <person name="Berlin A.M."/>
            <person name="Chapman S.B."/>
            <person name="Dewar J."/>
            <person name="Goldberg J."/>
            <person name="Griggs A."/>
            <person name="Gujja S."/>
            <person name="Hansen M."/>
            <person name="Howarth C."/>
            <person name="Imamovic A."/>
            <person name="Larimer J."/>
            <person name="McCowan C."/>
            <person name="Murphy C."/>
            <person name="Pearson M."/>
            <person name="Priest M."/>
            <person name="Roberts A."/>
            <person name="Saif S."/>
            <person name="Shea T."/>
            <person name="Sykes S."/>
            <person name="Wortman J."/>
            <person name="Nusbaum C."/>
            <person name="Birren B."/>
        </authorList>
    </citation>
    <scope>NUCLEOTIDE SEQUENCE</scope>
    <source>
        <strain evidence="4">CBS 10117</strain>
    </source>
</reference>
<proteinExistence type="predicted"/>
<organism evidence="3">
    <name type="scientific">Kwoniella dejecticola CBS 10117</name>
    <dbReference type="NCBI Taxonomy" id="1296121"/>
    <lineage>
        <taxon>Eukaryota</taxon>
        <taxon>Fungi</taxon>
        <taxon>Dikarya</taxon>
        <taxon>Basidiomycota</taxon>
        <taxon>Agaricomycotina</taxon>
        <taxon>Tremellomycetes</taxon>
        <taxon>Tremellales</taxon>
        <taxon>Cryptococcaceae</taxon>
        <taxon>Kwoniella</taxon>
    </lineage>
</organism>
<dbReference type="EMBL" id="KI894033">
    <property type="protein sequence ID" value="OBR83872.1"/>
    <property type="molecule type" value="Genomic_DNA"/>
</dbReference>
<protein>
    <submittedName>
        <fullName evidence="3">Uncharacterized protein</fullName>
    </submittedName>
</protein>
<feature type="region of interest" description="Disordered" evidence="2">
    <location>
        <begin position="333"/>
        <end position="355"/>
    </location>
</feature>
<feature type="region of interest" description="Disordered" evidence="2">
    <location>
        <begin position="865"/>
        <end position="894"/>
    </location>
</feature>
<dbReference type="KEGG" id="kdj:28969854"/>
<evidence type="ECO:0000256" key="2">
    <source>
        <dbReference type="SAM" id="MobiDB-lite"/>
    </source>
</evidence>
<feature type="compositionally biased region" description="Low complexity" evidence="2">
    <location>
        <begin position="53"/>
        <end position="73"/>
    </location>
</feature>
<dbReference type="EMBL" id="CP144536">
    <property type="protein sequence ID" value="WWC63534.1"/>
    <property type="molecule type" value="Genomic_DNA"/>
</dbReference>
<feature type="region of interest" description="Disordered" evidence="2">
    <location>
        <begin position="1"/>
        <end position="139"/>
    </location>
</feature>
<feature type="coiled-coil region" evidence="1">
    <location>
        <begin position="613"/>
        <end position="678"/>
    </location>
</feature>
<dbReference type="RefSeq" id="XP_018261714.1">
    <property type="nucleotide sequence ID" value="XM_018409441.1"/>
</dbReference>
<accession>A0A1A6A1E1</accession>
<feature type="compositionally biased region" description="Acidic residues" evidence="2">
    <location>
        <begin position="98"/>
        <end position="115"/>
    </location>
</feature>